<dbReference type="InterPro" id="IPR051784">
    <property type="entry name" value="Nod_factor_ABC_transporter"/>
</dbReference>
<comment type="caution">
    <text evidence="8">The sequence shown here is derived from an EMBL/GenBank/DDBJ whole genome shotgun (WGS) entry which is preliminary data.</text>
</comment>
<dbReference type="PANTHER" id="PTHR43229:SF2">
    <property type="entry name" value="NODULATION PROTEIN J"/>
    <property type="match status" value="1"/>
</dbReference>
<gene>
    <name evidence="8" type="ORF">N802_15385</name>
</gene>
<dbReference type="PIRSF" id="PIRSF006648">
    <property type="entry name" value="DrrB"/>
    <property type="match status" value="1"/>
</dbReference>
<name>A0A0A0J9S2_9MICO</name>
<feature type="transmembrane region" description="Helical" evidence="6">
    <location>
        <begin position="141"/>
        <end position="161"/>
    </location>
</feature>
<keyword evidence="9" id="KW-1185">Reference proteome</keyword>
<dbReference type="GO" id="GO:0043190">
    <property type="term" value="C:ATP-binding cassette (ABC) transporter complex"/>
    <property type="evidence" value="ECO:0007669"/>
    <property type="project" value="InterPro"/>
</dbReference>
<dbReference type="InterPro" id="IPR000412">
    <property type="entry name" value="ABC_2_transport"/>
</dbReference>
<accession>A0A0A0J9S2</accession>
<evidence type="ECO:0000256" key="6">
    <source>
        <dbReference type="RuleBase" id="RU361157"/>
    </source>
</evidence>
<evidence type="ECO:0000256" key="1">
    <source>
        <dbReference type="ARBA" id="ARBA00004141"/>
    </source>
</evidence>
<feature type="transmembrane region" description="Helical" evidence="6">
    <location>
        <begin position="34"/>
        <end position="52"/>
    </location>
</feature>
<organism evidence="8 9">
    <name type="scientific">Knoellia sinensis KCTC 19936</name>
    <dbReference type="NCBI Taxonomy" id="1385520"/>
    <lineage>
        <taxon>Bacteria</taxon>
        <taxon>Bacillati</taxon>
        <taxon>Actinomycetota</taxon>
        <taxon>Actinomycetes</taxon>
        <taxon>Micrococcales</taxon>
        <taxon>Intrasporangiaceae</taxon>
        <taxon>Knoellia</taxon>
    </lineage>
</organism>
<comment type="caution">
    <text evidence="6">Lacks conserved residue(s) required for the propagation of feature annotation.</text>
</comment>
<dbReference type="STRING" id="1385520.N802_15385"/>
<dbReference type="GO" id="GO:0046677">
    <property type="term" value="P:response to antibiotic"/>
    <property type="evidence" value="ECO:0007669"/>
    <property type="project" value="UniProtKB-KW"/>
</dbReference>
<evidence type="ECO:0000259" key="7">
    <source>
        <dbReference type="PROSITE" id="PS51012"/>
    </source>
</evidence>
<feature type="transmembrane region" description="Helical" evidence="6">
    <location>
        <begin position="107"/>
        <end position="134"/>
    </location>
</feature>
<feature type="transmembrane region" description="Helical" evidence="6">
    <location>
        <begin position="73"/>
        <end position="101"/>
    </location>
</feature>
<evidence type="ECO:0000256" key="3">
    <source>
        <dbReference type="ARBA" id="ARBA00022989"/>
    </source>
</evidence>
<dbReference type="PROSITE" id="PS51012">
    <property type="entry name" value="ABC_TM2"/>
    <property type="match status" value="1"/>
</dbReference>
<dbReference type="AlphaFoldDB" id="A0A0A0J9S2"/>
<keyword evidence="3 6" id="KW-1133">Transmembrane helix</keyword>
<dbReference type="InterPro" id="IPR013525">
    <property type="entry name" value="ABC2_TM"/>
</dbReference>
<reference evidence="8 9" key="1">
    <citation type="submission" date="2013-08" db="EMBL/GenBank/DDBJ databases">
        <title>The genome sequence of Knoellia sinensis.</title>
        <authorList>
            <person name="Zhu W."/>
            <person name="Wang G."/>
        </authorList>
    </citation>
    <scope>NUCLEOTIDE SEQUENCE [LARGE SCALE GENOMIC DNA]</scope>
    <source>
        <strain evidence="8 9">KCTC 19936</strain>
    </source>
</reference>
<evidence type="ECO:0000313" key="8">
    <source>
        <dbReference type="EMBL" id="KGN32792.1"/>
    </source>
</evidence>
<sequence length="225" mass="23269">MAVILPLMLMLIFVYVFGGAISPSGAYLDYVVPGIVLTAAGFGAGSTAVGVSRDMTTGTINRLRTMPVPSATVLVGHTVASLGRNLLATVVVLLAAVVIGYRPSAGVLGWLGVFALLGLYILAITSVFAMLGLVARSPEAATGYGFGLLFLPYASSAFVPVETMPGWLRGFAEHQPITPVIESSRALLMGQSPGSDAVVAVLWCVGIIAVAAALTAYVFPRRVAR</sequence>
<keyword evidence="2 6" id="KW-0812">Transmembrane</keyword>
<dbReference type="InterPro" id="IPR047817">
    <property type="entry name" value="ABC2_TM_bact-type"/>
</dbReference>
<keyword evidence="6" id="KW-0813">Transport</keyword>
<evidence type="ECO:0000256" key="4">
    <source>
        <dbReference type="ARBA" id="ARBA00023136"/>
    </source>
</evidence>
<dbReference type="EMBL" id="AVPJ01000005">
    <property type="protein sequence ID" value="KGN32792.1"/>
    <property type="molecule type" value="Genomic_DNA"/>
</dbReference>
<dbReference type="Pfam" id="PF01061">
    <property type="entry name" value="ABC2_membrane"/>
    <property type="match status" value="1"/>
</dbReference>
<protein>
    <recommendedName>
        <fullName evidence="6">Transport permease protein</fullName>
    </recommendedName>
</protein>
<comment type="subcellular location">
    <subcellularLocation>
        <location evidence="6">Cell membrane</location>
        <topology evidence="6">Multi-pass membrane protein</topology>
    </subcellularLocation>
    <subcellularLocation>
        <location evidence="1">Membrane</location>
        <topology evidence="1">Multi-pass membrane protein</topology>
    </subcellularLocation>
</comment>
<dbReference type="GO" id="GO:0140359">
    <property type="term" value="F:ABC-type transporter activity"/>
    <property type="evidence" value="ECO:0007669"/>
    <property type="project" value="InterPro"/>
</dbReference>
<dbReference type="PANTHER" id="PTHR43229">
    <property type="entry name" value="NODULATION PROTEIN J"/>
    <property type="match status" value="1"/>
</dbReference>
<dbReference type="Proteomes" id="UP000030002">
    <property type="component" value="Unassembled WGS sequence"/>
</dbReference>
<keyword evidence="4 6" id="KW-0472">Membrane</keyword>
<keyword evidence="5" id="KW-0046">Antibiotic resistance</keyword>
<proteinExistence type="inferred from homology"/>
<evidence type="ECO:0000313" key="9">
    <source>
        <dbReference type="Proteomes" id="UP000030002"/>
    </source>
</evidence>
<dbReference type="eggNOG" id="COG0842">
    <property type="taxonomic scope" value="Bacteria"/>
</dbReference>
<feature type="domain" description="ABC transmembrane type-2" evidence="7">
    <location>
        <begin position="1"/>
        <end position="222"/>
    </location>
</feature>
<comment type="similarity">
    <text evidence="6">Belongs to the ABC-2 integral membrane protein family.</text>
</comment>
<feature type="transmembrane region" description="Helical" evidence="6">
    <location>
        <begin position="197"/>
        <end position="219"/>
    </location>
</feature>
<evidence type="ECO:0000256" key="5">
    <source>
        <dbReference type="ARBA" id="ARBA00023251"/>
    </source>
</evidence>
<keyword evidence="6" id="KW-1003">Cell membrane</keyword>
<evidence type="ECO:0000256" key="2">
    <source>
        <dbReference type="ARBA" id="ARBA00022692"/>
    </source>
</evidence>